<dbReference type="Pfam" id="PF00581">
    <property type="entry name" value="Rhodanese"/>
    <property type="match status" value="1"/>
</dbReference>
<keyword evidence="1 5" id="KW-0808">Transferase</keyword>
<dbReference type="SUPFAM" id="SSF69572">
    <property type="entry name" value="Activating enzymes of the ubiquitin-like proteins"/>
    <property type="match status" value="1"/>
</dbReference>
<dbReference type="Pfam" id="PF00899">
    <property type="entry name" value="ThiF"/>
    <property type="match status" value="1"/>
</dbReference>
<dbReference type="Gene3D" id="3.40.250.10">
    <property type="entry name" value="Rhodanese-like domain"/>
    <property type="match status" value="1"/>
</dbReference>
<dbReference type="PANTHER" id="PTHR10953:SF102">
    <property type="entry name" value="ADENYLYLTRANSFERASE AND SULFURTRANSFERASE MOCS3"/>
    <property type="match status" value="1"/>
</dbReference>
<dbReference type="GO" id="GO:0008641">
    <property type="term" value="F:ubiquitin-like modifier activating enzyme activity"/>
    <property type="evidence" value="ECO:0007669"/>
    <property type="project" value="InterPro"/>
</dbReference>
<feature type="domain" description="Rhodanese" evidence="4">
    <location>
        <begin position="276"/>
        <end position="363"/>
    </location>
</feature>
<dbReference type="GO" id="GO:0005829">
    <property type="term" value="C:cytosol"/>
    <property type="evidence" value="ECO:0007669"/>
    <property type="project" value="TreeGrafter"/>
</dbReference>
<keyword evidence="3" id="KW-0067">ATP-binding</keyword>
<dbReference type="CDD" id="cd00757">
    <property type="entry name" value="ThiF_MoeB_HesA_family"/>
    <property type="match status" value="1"/>
</dbReference>
<keyword evidence="6" id="KW-1185">Reference proteome</keyword>
<dbReference type="Proteomes" id="UP000219440">
    <property type="component" value="Unassembled WGS sequence"/>
</dbReference>
<dbReference type="Gene3D" id="3.40.50.720">
    <property type="entry name" value="NAD(P)-binding Rossmann-like Domain"/>
    <property type="match status" value="1"/>
</dbReference>
<proteinExistence type="predicted"/>
<name>A0A2C8YS28_9MICO</name>
<keyword evidence="5" id="KW-0548">Nucleotidyltransferase</keyword>
<dbReference type="FunFam" id="3.40.50.720:FF:000033">
    <property type="entry name" value="Adenylyltransferase and sulfurtransferase MOCS3"/>
    <property type="match status" value="1"/>
</dbReference>
<dbReference type="EMBL" id="OCST01000001">
    <property type="protein sequence ID" value="SOE53414.1"/>
    <property type="molecule type" value="Genomic_DNA"/>
</dbReference>
<dbReference type="InterPro" id="IPR001763">
    <property type="entry name" value="Rhodanese-like_dom"/>
</dbReference>
<evidence type="ECO:0000256" key="2">
    <source>
        <dbReference type="ARBA" id="ARBA00022741"/>
    </source>
</evidence>
<accession>A0A2C8YS28</accession>
<dbReference type="AlphaFoldDB" id="A0A2C8YS28"/>
<organism evidence="5 6">
    <name type="scientific">Salinibacterium xinjiangense</name>
    <dbReference type="NCBI Taxonomy" id="386302"/>
    <lineage>
        <taxon>Bacteria</taxon>
        <taxon>Bacillati</taxon>
        <taxon>Actinomycetota</taxon>
        <taxon>Actinomycetes</taxon>
        <taxon>Micrococcales</taxon>
        <taxon>Microbacteriaceae</taxon>
        <taxon>Salinibacterium</taxon>
    </lineage>
</organism>
<sequence>MKHGRHENRIMDLRYSRQLALPGFGADEQARLAASRVLVIGAGGLGSSVIPSLAAAGVGTIGIVDDDTVELSNLHRQLIHGMADVGRSKVASAVAAVAALNPETTVIAVPERLTAATALELFADFDLVLDGSDNFVTRYLASDAATLTGIPLVWGSVSQYGGQASVAVPGGPGYRDLFPSPPPPGSVLSCEAGGVMPTVVALVGSIMSTEAIKLITGIGAPLTGRVTIVDALTGSFRELSFAKDPTAAPITSLIDYETFCGASTADGITPATLAERTDEFTLLDVREPWEAVLVSLPGSTLIPLGSLSQRLAEIDSSKPVMAYCHHGVRSAGARAILAAAGFDASHLTGGIDAWAVDLDPAMTRY</sequence>
<dbReference type="GO" id="GO:0016779">
    <property type="term" value="F:nucleotidyltransferase activity"/>
    <property type="evidence" value="ECO:0007669"/>
    <property type="project" value="UniProtKB-KW"/>
</dbReference>
<dbReference type="InterPro" id="IPR000594">
    <property type="entry name" value="ThiF_NAD_FAD-bd"/>
</dbReference>
<dbReference type="InterPro" id="IPR045886">
    <property type="entry name" value="ThiF/MoeB/HesA"/>
</dbReference>
<protein>
    <submittedName>
        <fullName evidence="5">Adenylyltransferase and sulfurtransferase</fullName>
    </submittedName>
</protein>
<dbReference type="InterPro" id="IPR035985">
    <property type="entry name" value="Ubiquitin-activating_enz"/>
</dbReference>
<dbReference type="InterPro" id="IPR036873">
    <property type="entry name" value="Rhodanese-like_dom_sf"/>
</dbReference>
<dbReference type="SMART" id="SM00450">
    <property type="entry name" value="RHOD"/>
    <property type="match status" value="1"/>
</dbReference>
<evidence type="ECO:0000313" key="5">
    <source>
        <dbReference type="EMBL" id="SOE53414.1"/>
    </source>
</evidence>
<keyword evidence="2" id="KW-0547">Nucleotide-binding</keyword>
<dbReference type="GO" id="GO:0004792">
    <property type="term" value="F:thiosulfate-cyanide sulfurtransferase activity"/>
    <property type="evidence" value="ECO:0007669"/>
    <property type="project" value="TreeGrafter"/>
</dbReference>
<gene>
    <name evidence="5" type="ORF">SAMN06296378_0549</name>
</gene>
<evidence type="ECO:0000256" key="3">
    <source>
        <dbReference type="ARBA" id="ARBA00022840"/>
    </source>
</evidence>
<evidence type="ECO:0000313" key="6">
    <source>
        <dbReference type="Proteomes" id="UP000219440"/>
    </source>
</evidence>
<reference evidence="5 6" key="1">
    <citation type="submission" date="2017-09" db="EMBL/GenBank/DDBJ databases">
        <authorList>
            <person name="Ehlers B."/>
            <person name="Leendertz F.H."/>
        </authorList>
    </citation>
    <scope>NUCLEOTIDE SEQUENCE [LARGE SCALE GENOMIC DNA]</scope>
    <source>
        <strain evidence="5 6">CGMCC 1.05381</strain>
    </source>
</reference>
<evidence type="ECO:0000256" key="1">
    <source>
        <dbReference type="ARBA" id="ARBA00022679"/>
    </source>
</evidence>
<dbReference type="OrthoDB" id="9804286at2"/>
<dbReference type="PANTHER" id="PTHR10953">
    <property type="entry name" value="UBIQUITIN-ACTIVATING ENZYME E1"/>
    <property type="match status" value="1"/>
</dbReference>
<dbReference type="GO" id="GO:0005524">
    <property type="term" value="F:ATP binding"/>
    <property type="evidence" value="ECO:0007669"/>
    <property type="project" value="UniProtKB-KW"/>
</dbReference>
<dbReference type="PROSITE" id="PS50206">
    <property type="entry name" value="RHODANESE_3"/>
    <property type="match status" value="1"/>
</dbReference>
<evidence type="ECO:0000259" key="4">
    <source>
        <dbReference type="PROSITE" id="PS50206"/>
    </source>
</evidence>
<dbReference type="GO" id="GO:0008146">
    <property type="term" value="F:sulfotransferase activity"/>
    <property type="evidence" value="ECO:0007669"/>
    <property type="project" value="TreeGrafter"/>
</dbReference>